<feature type="transmembrane region" description="Helical" evidence="7">
    <location>
        <begin position="36"/>
        <end position="55"/>
    </location>
</feature>
<reference evidence="9 10" key="1">
    <citation type="submission" date="2018-06" db="EMBL/GenBank/DDBJ databases">
        <authorList>
            <person name="Strepis N."/>
        </authorList>
    </citation>
    <scope>NUCLEOTIDE SEQUENCE [LARGE SCALE GENOMIC DNA]</scope>
    <source>
        <strain evidence="9">LUCI</strain>
    </source>
</reference>
<dbReference type="PROSITE" id="PS50928">
    <property type="entry name" value="ABC_TM1"/>
    <property type="match status" value="1"/>
</dbReference>
<feature type="transmembrane region" description="Helical" evidence="7">
    <location>
        <begin position="104"/>
        <end position="123"/>
    </location>
</feature>
<dbReference type="InterPro" id="IPR000515">
    <property type="entry name" value="MetI-like"/>
</dbReference>
<evidence type="ECO:0000313" key="10">
    <source>
        <dbReference type="Proteomes" id="UP000277811"/>
    </source>
</evidence>
<evidence type="ECO:0000256" key="2">
    <source>
        <dbReference type="ARBA" id="ARBA00022448"/>
    </source>
</evidence>
<comment type="similarity">
    <text evidence="7">Belongs to the binding-protein-dependent transport system permease family.</text>
</comment>
<keyword evidence="3" id="KW-1003">Cell membrane</keyword>
<comment type="subcellular location">
    <subcellularLocation>
        <location evidence="1 7">Cell membrane</location>
        <topology evidence="1 7">Multi-pass membrane protein</topology>
    </subcellularLocation>
</comment>
<keyword evidence="2 7" id="KW-0813">Transport</keyword>
<dbReference type="Pfam" id="PF00528">
    <property type="entry name" value="BPD_transp_1"/>
    <property type="match status" value="1"/>
</dbReference>
<dbReference type="Gene3D" id="1.10.3720.10">
    <property type="entry name" value="MetI-like"/>
    <property type="match status" value="1"/>
</dbReference>
<feature type="transmembrane region" description="Helical" evidence="7">
    <location>
        <begin position="291"/>
        <end position="313"/>
    </location>
</feature>
<dbReference type="SUPFAM" id="SSF161098">
    <property type="entry name" value="MetI-like"/>
    <property type="match status" value="1"/>
</dbReference>
<dbReference type="AlphaFoldDB" id="A0A498RH17"/>
<dbReference type="Proteomes" id="UP000277811">
    <property type="component" value="Unassembled WGS sequence"/>
</dbReference>
<evidence type="ECO:0000256" key="5">
    <source>
        <dbReference type="ARBA" id="ARBA00022989"/>
    </source>
</evidence>
<evidence type="ECO:0000259" key="8">
    <source>
        <dbReference type="PROSITE" id="PS50928"/>
    </source>
</evidence>
<name>A0A498RH17_9FIRM</name>
<organism evidence="9 10">
    <name type="scientific">Lucifera butyrica</name>
    <dbReference type="NCBI Taxonomy" id="1351585"/>
    <lineage>
        <taxon>Bacteria</taxon>
        <taxon>Bacillati</taxon>
        <taxon>Bacillota</taxon>
        <taxon>Negativicutes</taxon>
        <taxon>Veillonellales</taxon>
        <taxon>Veillonellaceae</taxon>
        <taxon>Lucifera</taxon>
    </lineage>
</organism>
<proteinExistence type="inferred from homology"/>
<keyword evidence="4 7" id="KW-0812">Transmembrane</keyword>
<evidence type="ECO:0000256" key="7">
    <source>
        <dbReference type="RuleBase" id="RU363032"/>
    </source>
</evidence>
<accession>A0A498RH17</accession>
<evidence type="ECO:0000313" key="9">
    <source>
        <dbReference type="EMBL" id="VBB08428.1"/>
    </source>
</evidence>
<dbReference type="EMBL" id="UPPP01000090">
    <property type="protein sequence ID" value="VBB08428.1"/>
    <property type="molecule type" value="Genomic_DNA"/>
</dbReference>
<feature type="transmembrane region" description="Helical" evidence="7">
    <location>
        <begin position="231"/>
        <end position="250"/>
    </location>
</feature>
<dbReference type="InterPro" id="IPR035906">
    <property type="entry name" value="MetI-like_sf"/>
</dbReference>
<sequence length="324" mass="36813">MIYVPVPMQEKIKLFRVRVNGKFAGPYRTEVDYERWVPYLFILPAILLIAGFWFYPLLNVFYYSLQNYNANTPFYNGYAGLGNFKTIFTKDPQFFPSLLISLKWVSAQVSLQVFLGLGIALLLNQQFKGRAFFRSAAFMPWAISGVLTSVMWSLMYNEHIGVINDLFLKLGLIDHKHAWVSELNTVFSSVVAADLWRGIPFFAITLLSALQSIPEELYEAAKVDGAGRLKIFLYVTLPYLKNTLVLTTLLRCVWEYNNVDLIYNLTGGGPAHHTTTLTMYVAQLAIRENNFGYGSAITVISFVILLLFAMTYLKINRLEKGAEG</sequence>
<dbReference type="GO" id="GO:0055085">
    <property type="term" value="P:transmembrane transport"/>
    <property type="evidence" value="ECO:0007669"/>
    <property type="project" value="InterPro"/>
</dbReference>
<evidence type="ECO:0000256" key="3">
    <source>
        <dbReference type="ARBA" id="ARBA00022475"/>
    </source>
</evidence>
<dbReference type="GO" id="GO:0005886">
    <property type="term" value="C:plasma membrane"/>
    <property type="evidence" value="ECO:0007669"/>
    <property type="project" value="UniProtKB-SubCell"/>
</dbReference>
<evidence type="ECO:0000256" key="6">
    <source>
        <dbReference type="ARBA" id="ARBA00023136"/>
    </source>
</evidence>
<feature type="domain" description="ABC transmembrane type-1" evidence="8">
    <location>
        <begin position="98"/>
        <end position="312"/>
    </location>
</feature>
<dbReference type="PANTHER" id="PTHR43005:SF2">
    <property type="entry name" value="INTEGRAL MEMBRANE SUGAR TRANSPORT PROTEIN"/>
    <property type="match status" value="1"/>
</dbReference>
<dbReference type="CDD" id="cd06261">
    <property type="entry name" value="TM_PBP2"/>
    <property type="match status" value="1"/>
</dbReference>
<keyword evidence="5 7" id="KW-1133">Transmembrane helix</keyword>
<dbReference type="PANTHER" id="PTHR43005">
    <property type="entry name" value="BLR7065 PROTEIN"/>
    <property type="match status" value="1"/>
</dbReference>
<feature type="transmembrane region" description="Helical" evidence="7">
    <location>
        <begin position="135"/>
        <end position="155"/>
    </location>
</feature>
<keyword evidence="6 7" id="KW-0472">Membrane</keyword>
<evidence type="ECO:0000256" key="1">
    <source>
        <dbReference type="ARBA" id="ARBA00004651"/>
    </source>
</evidence>
<protein>
    <recommendedName>
        <fullName evidence="8">ABC transmembrane type-1 domain-containing protein</fullName>
    </recommendedName>
</protein>
<evidence type="ECO:0000256" key="4">
    <source>
        <dbReference type="ARBA" id="ARBA00022692"/>
    </source>
</evidence>
<gene>
    <name evidence="9" type="ORF">LUCI_3700</name>
</gene>
<keyword evidence="10" id="KW-1185">Reference proteome</keyword>